<evidence type="ECO:0000313" key="2">
    <source>
        <dbReference type="Proteomes" id="UP000054564"/>
    </source>
</evidence>
<dbReference type="EMBL" id="AJIL01000010">
    <property type="protein sequence ID" value="KNF04821.1"/>
    <property type="molecule type" value="Genomic_DNA"/>
</dbReference>
<reference evidence="2" key="1">
    <citation type="submission" date="2014-03" db="EMBL/GenBank/DDBJ databases">
        <title>The Genome Sequence of Puccinia striiformis f. sp. tritici PST-78.</title>
        <authorList>
            <consortium name="The Broad Institute Genome Sequencing Platform"/>
            <person name="Cuomo C."/>
            <person name="Hulbert S."/>
            <person name="Chen X."/>
            <person name="Walker B."/>
            <person name="Young S.K."/>
            <person name="Zeng Q."/>
            <person name="Gargeya S."/>
            <person name="Fitzgerald M."/>
            <person name="Haas B."/>
            <person name="Abouelleil A."/>
            <person name="Alvarado L."/>
            <person name="Arachchi H.M."/>
            <person name="Berlin A.M."/>
            <person name="Chapman S.B."/>
            <person name="Goldberg J."/>
            <person name="Griggs A."/>
            <person name="Gujja S."/>
            <person name="Hansen M."/>
            <person name="Howarth C."/>
            <person name="Imamovic A."/>
            <person name="Larimer J."/>
            <person name="McCowan C."/>
            <person name="Montmayeur A."/>
            <person name="Murphy C."/>
            <person name="Neiman D."/>
            <person name="Pearson M."/>
            <person name="Priest M."/>
            <person name="Roberts A."/>
            <person name="Saif S."/>
            <person name="Shea T."/>
            <person name="Sisk P."/>
            <person name="Sykes S."/>
            <person name="Wortman J."/>
            <person name="Nusbaum C."/>
            <person name="Birren B."/>
        </authorList>
    </citation>
    <scope>NUCLEOTIDE SEQUENCE [LARGE SCALE GENOMIC DNA]</scope>
    <source>
        <strain evidence="2">race PST-78</strain>
    </source>
</reference>
<protein>
    <recommendedName>
        <fullName evidence="3">NAD-dependent epimerase/dehydratase domain-containing protein</fullName>
    </recommendedName>
</protein>
<evidence type="ECO:0000313" key="1">
    <source>
        <dbReference type="EMBL" id="KNF04821.1"/>
    </source>
</evidence>
<gene>
    <name evidence="1" type="ORF">PSTG_01878</name>
</gene>
<dbReference type="PANTHER" id="PTHR43245">
    <property type="entry name" value="BIFUNCTIONAL POLYMYXIN RESISTANCE PROTEIN ARNA"/>
    <property type="match status" value="1"/>
</dbReference>
<dbReference type="InterPro" id="IPR036291">
    <property type="entry name" value="NAD(P)-bd_dom_sf"/>
</dbReference>
<dbReference type="AlphaFoldDB" id="A0A0L0VZX2"/>
<keyword evidence="2" id="KW-1185">Reference proteome</keyword>
<proteinExistence type="predicted"/>
<dbReference type="PANTHER" id="PTHR43245:SF11">
    <property type="entry name" value="LD23561P"/>
    <property type="match status" value="1"/>
</dbReference>
<accession>A0A0L0VZX2</accession>
<name>A0A0L0VZX2_9BASI</name>
<dbReference type="SUPFAM" id="SSF51735">
    <property type="entry name" value="NAD(P)-binding Rossmann-fold domains"/>
    <property type="match status" value="1"/>
</dbReference>
<dbReference type="InterPro" id="IPR050177">
    <property type="entry name" value="Lipid_A_modif_metabolic_enz"/>
</dbReference>
<comment type="caution">
    <text evidence="1">The sequence shown here is derived from an EMBL/GenBank/DDBJ whole genome shotgun (WGS) entry which is preliminary data.</text>
</comment>
<dbReference type="STRING" id="1165861.A0A0L0VZX2"/>
<evidence type="ECO:0008006" key="3">
    <source>
        <dbReference type="Google" id="ProtNLM"/>
    </source>
</evidence>
<dbReference type="OrthoDB" id="16464at2759"/>
<dbReference type="Gene3D" id="3.40.50.720">
    <property type="entry name" value="NAD(P)-binding Rossmann-like Domain"/>
    <property type="match status" value="1"/>
</dbReference>
<dbReference type="Proteomes" id="UP000054564">
    <property type="component" value="Unassembled WGS sequence"/>
</dbReference>
<sequence length="435" mass="48107">MSPASSDTKPSVLILGGLQDGHARALLAYLVPSVSEPAQHSASHIRLVDKYLCLPQEDAYTAYMDSECQKILKAGESIGVEYLQANLLVASSRSKAFTLPEQYRKENGGTTYDYVFDFTGETDYNAEEGVHIERTGRLLPELGRVAASMGVKAYVRELPALYHSDNKKPLKEGEGKPFSMRSKWVHEGVRAMAALPDLNIVVARPALLYGPYAVDGYAPRLLIGEIYKYIGERMEHLWSPDLRLHTIHTYDFAAGLWALAEWMSKLGRGSTGAHSDSIPCLLPSSENLPAGMPARDQLVKAPFFNLVDDGDTTQGLMASLAEKVVGVKVGFHNKVICQFAKLNMIDVIEDVNEKHCEPWPEMLSKSSPPITNTPFMPNLPKSLLTKNHIAFDGTKMKEVIGFKLKFPSMTEEVIRDQVDKFIADGVWPNAPPKKS</sequence>
<organism evidence="1 2">
    <name type="scientific">Puccinia striiformis f. sp. tritici PST-78</name>
    <dbReference type="NCBI Taxonomy" id="1165861"/>
    <lineage>
        <taxon>Eukaryota</taxon>
        <taxon>Fungi</taxon>
        <taxon>Dikarya</taxon>
        <taxon>Basidiomycota</taxon>
        <taxon>Pucciniomycotina</taxon>
        <taxon>Pucciniomycetes</taxon>
        <taxon>Pucciniales</taxon>
        <taxon>Pucciniaceae</taxon>
        <taxon>Puccinia</taxon>
    </lineage>
</organism>